<organism evidence="2 3">
    <name type="scientific">Cirrhinus mrigala</name>
    <name type="common">Mrigala</name>
    <dbReference type="NCBI Taxonomy" id="683832"/>
    <lineage>
        <taxon>Eukaryota</taxon>
        <taxon>Metazoa</taxon>
        <taxon>Chordata</taxon>
        <taxon>Craniata</taxon>
        <taxon>Vertebrata</taxon>
        <taxon>Euteleostomi</taxon>
        <taxon>Actinopterygii</taxon>
        <taxon>Neopterygii</taxon>
        <taxon>Teleostei</taxon>
        <taxon>Ostariophysi</taxon>
        <taxon>Cypriniformes</taxon>
        <taxon>Cyprinidae</taxon>
        <taxon>Labeoninae</taxon>
        <taxon>Labeonini</taxon>
        <taxon>Cirrhinus</taxon>
    </lineage>
</organism>
<evidence type="ECO:0000313" key="3">
    <source>
        <dbReference type="Proteomes" id="UP001529510"/>
    </source>
</evidence>
<proteinExistence type="predicted"/>
<evidence type="ECO:0000256" key="1">
    <source>
        <dbReference type="SAM" id="MobiDB-lite"/>
    </source>
</evidence>
<evidence type="ECO:0000313" key="2">
    <source>
        <dbReference type="EMBL" id="KAL0193942.1"/>
    </source>
</evidence>
<name>A0ABD0R5Y4_CIRMR</name>
<dbReference type="Proteomes" id="UP001529510">
    <property type="component" value="Unassembled WGS sequence"/>
</dbReference>
<accession>A0ABD0R5Y4</accession>
<gene>
    <name evidence="2" type="ORF">M9458_012238</name>
</gene>
<feature type="non-terminal residue" evidence="2">
    <location>
        <position position="1"/>
    </location>
</feature>
<comment type="caution">
    <text evidence="2">The sequence shown here is derived from an EMBL/GenBank/DDBJ whole genome shotgun (WGS) entry which is preliminary data.</text>
</comment>
<reference evidence="2 3" key="1">
    <citation type="submission" date="2024-05" db="EMBL/GenBank/DDBJ databases">
        <title>Genome sequencing and assembly of Indian major carp, Cirrhinus mrigala (Hamilton, 1822).</title>
        <authorList>
            <person name="Mohindra V."/>
            <person name="Chowdhury L.M."/>
            <person name="Lal K."/>
            <person name="Jena J.K."/>
        </authorList>
    </citation>
    <scope>NUCLEOTIDE SEQUENCE [LARGE SCALE GENOMIC DNA]</scope>
    <source>
        <strain evidence="2">CM1030</strain>
        <tissue evidence="2">Blood</tissue>
    </source>
</reference>
<feature type="compositionally biased region" description="Basic residues" evidence="1">
    <location>
        <begin position="74"/>
        <end position="87"/>
    </location>
</feature>
<keyword evidence="3" id="KW-1185">Reference proteome</keyword>
<dbReference type="EMBL" id="JAMKFB020000005">
    <property type="protein sequence ID" value="KAL0193942.1"/>
    <property type="molecule type" value="Genomic_DNA"/>
</dbReference>
<dbReference type="AlphaFoldDB" id="A0ABD0R5Y4"/>
<protein>
    <submittedName>
        <fullName evidence="2">Uncharacterized protein</fullName>
    </submittedName>
</protein>
<feature type="region of interest" description="Disordered" evidence="1">
    <location>
        <begin position="35"/>
        <end position="87"/>
    </location>
</feature>
<sequence length="87" mass="10309">SCANCKSSFWNDFSNIKPVADAAVPFLRCCSLHDQQPEQSQYARDHHESHTATTIPDPTQRRPRHRETPERPTARRRRQAQRRTKRW</sequence>